<evidence type="ECO:0000313" key="5">
    <source>
        <dbReference type="Proteomes" id="UP000655225"/>
    </source>
</evidence>
<dbReference type="Pfam" id="PF00232">
    <property type="entry name" value="Glyco_hydro_1"/>
    <property type="match status" value="1"/>
</dbReference>
<dbReference type="GO" id="GO:0005975">
    <property type="term" value="P:carbohydrate metabolic process"/>
    <property type="evidence" value="ECO:0007669"/>
    <property type="project" value="InterPro"/>
</dbReference>
<dbReference type="Gene3D" id="3.20.20.80">
    <property type="entry name" value="Glycosidases"/>
    <property type="match status" value="1"/>
</dbReference>
<comment type="caution">
    <text evidence="4">The sequence shown here is derived from an EMBL/GenBank/DDBJ whole genome shotgun (WGS) entry which is preliminary data.</text>
</comment>
<dbReference type="PRINTS" id="PR00131">
    <property type="entry name" value="GLHYDRLASE1"/>
</dbReference>
<dbReference type="InterPro" id="IPR001360">
    <property type="entry name" value="Glyco_hydro_1"/>
</dbReference>
<dbReference type="EMBL" id="JABCRI010000023">
    <property type="protein sequence ID" value="KAF8378127.1"/>
    <property type="molecule type" value="Genomic_DNA"/>
</dbReference>
<dbReference type="OMA" id="TINTEWF"/>
<dbReference type="SUPFAM" id="SSF51445">
    <property type="entry name" value="(Trans)glycosidases"/>
    <property type="match status" value="1"/>
</dbReference>
<evidence type="ECO:0000313" key="4">
    <source>
        <dbReference type="EMBL" id="KAF8378127.1"/>
    </source>
</evidence>
<evidence type="ECO:0000256" key="1">
    <source>
        <dbReference type="ARBA" id="ARBA00010838"/>
    </source>
</evidence>
<reference evidence="4 5" key="1">
    <citation type="submission" date="2020-04" db="EMBL/GenBank/DDBJ databases">
        <title>Plant Genome Project.</title>
        <authorList>
            <person name="Zhang R.-G."/>
        </authorList>
    </citation>
    <scope>NUCLEOTIDE SEQUENCE [LARGE SCALE GENOMIC DNA]</scope>
    <source>
        <strain evidence="4">YNK0</strain>
        <tissue evidence="4">Leaf</tissue>
    </source>
</reference>
<dbReference type="PANTHER" id="PTHR10353:SF154">
    <property type="entry name" value="BETA-GLUCOSIDASE 9-RELATED"/>
    <property type="match status" value="1"/>
</dbReference>
<comment type="similarity">
    <text evidence="1 2">Belongs to the glycosyl hydrolase 1 family.</text>
</comment>
<keyword evidence="5" id="KW-1185">Reference proteome</keyword>
<protein>
    <recommendedName>
        <fullName evidence="6">Beta-glucosidase</fullName>
    </recommendedName>
</protein>
<dbReference type="AlphaFoldDB" id="A0A835CZD3"/>
<feature type="region of interest" description="Disordered" evidence="3">
    <location>
        <begin position="250"/>
        <end position="274"/>
    </location>
</feature>
<dbReference type="Proteomes" id="UP000655225">
    <property type="component" value="Unassembled WGS sequence"/>
</dbReference>
<proteinExistence type="inferred from homology"/>
<sequence>MGSSNKNPNPATDPYIATHNIILAHAAAAKLYKEKYQVTQGGEIGISLVCQWFEPHSTTPHDKEAADRAVDFLVGWYMDPLVYGDYPFAMKALVRGGLPKFSEEEQKLVKGAYDFIGVNYYTSRYAKSFQINTDDSYQRHDQYQYVDLKVDRNGKPIDQMAKVSDAIYTYPEGLRDVLVHLKQDYNHPKIYITENGVPSKRDDTIPIEKALQDDYRIEHILSHLYAVREAMNSRSSRAYWGLRFFSEQDRSSDGQAPSEQKSTGHALEKTVRAM</sequence>
<dbReference type="InterPro" id="IPR017853">
    <property type="entry name" value="GH"/>
</dbReference>
<feature type="compositionally biased region" description="Polar residues" evidence="3">
    <location>
        <begin position="253"/>
        <end position="263"/>
    </location>
</feature>
<name>A0A835CZD3_TETSI</name>
<accession>A0A835CZD3</accession>
<evidence type="ECO:0008006" key="6">
    <source>
        <dbReference type="Google" id="ProtNLM"/>
    </source>
</evidence>
<evidence type="ECO:0000256" key="3">
    <source>
        <dbReference type="SAM" id="MobiDB-lite"/>
    </source>
</evidence>
<gene>
    <name evidence="4" type="ORF">HHK36_029464</name>
</gene>
<organism evidence="4 5">
    <name type="scientific">Tetracentron sinense</name>
    <name type="common">Spur-leaf</name>
    <dbReference type="NCBI Taxonomy" id="13715"/>
    <lineage>
        <taxon>Eukaryota</taxon>
        <taxon>Viridiplantae</taxon>
        <taxon>Streptophyta</taxon>
        <taxon>Embryophyta</taxon>
        <taxon>Tracheophyta</taxon>
        <taxon>Spermatophyta</taxon>
        <taxon>Magnoliopsida</taxon>
        <taxon>Trochodendrales</taxon>
        <taxon>Trochodendraceae</taxon>
        <taxon>Tetracentron</taxon>
    </lineage>
</organism>
<dbReference type="GO" id="GO:0008422">
    <property type="term" value="F:beta-glucosidase activity"/>
    <property type="evidence" value="ECO:0007669"/>
    <property type="project" value="TreeGrafter"/>
</dbReference>
<evidence type="ECO:0000256" key="2">
    <source>
        <dbReference type="RuleBase" id="RU003690"/>
    </source>
</evidence>
<dbReference type="OrthoDB" id="65569at2759"/>
<dbReference type="PANTHER" id="PTHR10353">
    <property type="entry name" value="GLYCOSYL HYDROLASE"/>
    <property type="match status" value="1"/>
</dbReference>